<dbReference type="InParanoid" id="E5ACT8"/>
<dbReference type="VEuPathDB" id="FungiDB:LEMA_P010770.1"/>
<gene>
    <name evidence="1" type="ORF">LEMA_P010770.1</name>
</gene>
<proteinExistence type="predicted"/>
<dbReference type="AlphaFoldDB" id="E5ACT8"/>
<evidence type="ECO:0000313" key="1">
    <source>
        <dbReference type="EMBL" id="CBY02290.1"/>
    </source>
</evidence>
<sequence>MPFIIINTTTTTTNTPTPSITLTSPPKRLITLLVPRSRIHVTVLATLLLPDTIYLSERNPTSSLHGFHRTGIWNLHACTCTHAHARTHAYAYAWPPISFGIRGRCTVYAYRSRHVYVQIIEILVLEMRDAVGGFFRGEAWAVGEGG</sequence>
<name>E5ACT8_LEPMJ</name>
<keyword evidence="2" id="KW-1185">Reference proteome</keyword>
<dbReference type="EMBL" id="FP929139">
    <property type="protein sequence ID" value="CBY02290.1"/>
    <property type="molecule type" value="Genomic_DNA"/>
</dbReference>
<dbReference type="HOGENOM" id="CLU_1777817_0_0_1"/>
<dbReference type="Proteomes" id="UP000002668">
    <property type="component" value="Genome"/>
</dbReference>
<organism evidence="1 2">
    <name type="scientific">Leptosphaeria maculans (strain JN3 / isolate v23.1.3 / race Av1-4-5-6-7-8)</name>
    <name type="common">Blackleg fungus</name>
    <name type="synonym">Phoma lingam</name>
    <dbReference type="NCBI Taxonomy" id="985895"/>
    <lineage>
        <taxon>Eukaryota</taxon>
        <taxon>Fungi</taxon>
        <taxon>Dikarya</taxon>
        <taxon>Ascomycota</taxon>
        <taxon>Pezizomycotina</taxon>
        <taxon>Dothideomycetes</taxon>
        <taxon>Pleosporomycetidae</taxon>
        <taxon>Pleosporales</taxon>
        <taxon>Pleosporineae</taxon>
        <taxon>Leptosphaeriaceae</taxon>
        <taxon>Plenodomus</taxon>
        <taxon>Plenodomus lingam/Leptosphaeria maculans species complex</taxon>
    </lineage>
</organism>
<protein>
    <submittedName>
        <fullName evidence="1">Predicted protein</fullName>
    </submittedName>
</protein>
<accession>E5ACT8</accession>
<evidence type="ECO:0000313" key="2">
    <source>
        <dbReference type="Proteomes" id="UP000002668"/>
    </source>
</evidence>
<reference evidence="2" key="1">
    <citation type="journal article" date="2011" name="Nat. Commun.">
        <title>Effector diversification within compartments of the Leptosphaeria maculans genome affected by Repeat-Induced Point mutations.</title>
        <authorList>
            <person name="Rouxel T."/>
            <person name="Grandaubert J."/>
            <person name="Hane J.K."/>
            <person name="Hoede C."/>
            <person name="van de Wouw A.P."/>
            <person name="Couloux A."/>
            <person name="Dominguez V."/>
            <person name="Anthouard V."/>
            <person name="Bally P."/>
            <person name="Bourras S."/>
            <person name="Cozijnsen A.J."/>
            <person name="Ciuffetti L.M."/>
            <person name="Degrave A."/>
            <person name="Dilmaghani A."/>
            <person name="Duret L."/>
            <person name="Fudal I."/>
            <person name="Goodwin S.B."/>
            <person name="Gout L."/>
            <person name="Glaser N."/>
            <person name="Linglin J."/>
            <person name="Kema G.H.J."/>
            <person name="Lapalu N."/>
            <person name="Lawrence C.B."/>
            <person name="May K."/>
            <person name="Meyer M."/>
            <person name="Ollivier B."/>
            <person name="Poulain J."/>
            <person name="Schoch C.L."/>
            <person name="Simon A."/>
            <person name="Spatafora J.W."/>
            <person name="Stachowiak A."/>
            <person name="Turgeon B.G."/>
            <person name="Tyler B.M."/>
            <person name="Vincent D."/>
            <person name="Weissenbach J."/>
            <person name="Amselem J."/>
            <person name="Quesneville H."/>
            <person name="Oliver R.P."/>
            <person name="Wincker P."/>
            <person name="Balesdent M.-H."/>
            <person name="Howlett B.J."/>
        </authorList>
    </citation>
    <scope>NUCLEOTIDE SEQUENCE [LARGE SCALE GENOMIC DNA]</scope>
    <source>
        <strain evidence="2">JN3 / isolate v23.1.3 / race Av1-4-5-6-7-8</strain>
    </source>
</reference>